<proteinExistence type="predicted"/>
<sequence>MGADTTPLPREVDHAIDVIREKTGVADERHEEIIAMLFDAGLLSLPEGQPQEDEGALRSEPSAAGEVSVYVLLSGRRVGYTVEYYDGAVNVDMDDYDEPVGVEVLDAREVTVNGQQVHPPKALPEGVKEVLEFVSRGRGYVDCDIYPDFTARRALAELQDGGWLS</sequence>
<reference evidence="1 2" key="1">
    <citation type="submission" date="2018-05" db="EMBL/GenBank/DDBJ databases">
        <title>Genomic Encyclopedia of Type Strains, Phase IV (KMG-IV): sequencing the most valuable type-strain genomes for metagenomic binning, comparative biology and taxonomic classification.</title>
        <authorList>
            <person name="Goeker M."/>
        </authorList>
    </citation>
    <scope>NUCLEOTIDE SEQUENCE [LARGE SCALE GENOMIC DNA]</scope>
    <source>
        <strain evidence="1 2">DSM 45480</strain>
    </source>
</reference>
<gene>
    <name evidence="1" type="ORF">C8D88_11677</name>
</gene>
<evidence type="ECO:0000313" key="1">
    <source>
        <dbReference type="EMBL" id="PWK81666.1"/>
    </source>
</evidence>
<dbReference type="AlphaFoldDB" id="A0A316HKA3"/>
<dbReference type="RefSeq" id="WP_109641146.1">
    <property type="nucleotide sequence ID" value="NZ_QGHB01000016.1"/>
</dbReference>
<protein>
    <submittedName>
        <fullName evidence="1">Uncharacterized protein</fullName>
    </submittedName>
</protein>
<accession>A0A316HKA3</accession>
<name>A0A316HKA3_9PSEU</name>
<evidence type="ECO:0000313" key="2">
    <source>
        <dbReference type="Proteomes" id="UP000246005"/>
    </source>
</evidence>
<comment type="caution">
    <text evidence="1">The sequence shown here is derived from an EMBL/GenBank/DDBJ whole genome shotgun (WGS) entry which is preliminary data.</text>
</comment>
<organism evidence="1 2">
    <name type="scientific">Lentzea atacamensis</name>
    <dbReference type="NCBI Taxonomy" id="531938"/>
    <lineage>
        <taxon>Bacteria</taxon>
        <taxon>Bacillati</taxon>
        <taxon>Actinomycetota</taxon>
        <taxon>Actinomycetes</taxon>
        <taxon>Pseudonocardiales</taxon>
        <taxon>Pseudonocardiaceae</taxon>
        <taxon>Lentzea</taxon>
    </lineage>
</organism>
<dbReference type="EMBL" id="QGHB01000016">
    <property type="protein sequence ID" value="PWK81666.1"/>
    <property type="molecule type" value="Genomic_DNA"/>
</dbReference>
<dbReference type="Proteomes" id="UP000246005">
    <property type="component" value="Unassembled WGS sequence"/>
</dbReference>